<evidence type="ECO:0000256" key="1">
    <source>
        <dbReference type="SAM" id="MobiDB-lite"/>
    </source>
</evidence>
<reference evidence="4" key="1">
    <citation type="submission" date="2016-06" db="UniProtKB">
        <authorList>
            <consortium name="WormBaseParasite"/>
        </authorList>
    </citation>
    <scope>IDENTIFICATION</scope>
</reference>
<reference evidence="2 3" key="2">
    <citation type="submission" date="2018-11" db="EMBL/GenBank/DDBJ databases">
        <authorList>
            <consortium name="Pathogen Informatics"/>
        </authorList>
    </citation>
    <scope>NUCLEOTIDE SEQUENCE [LARGE SCALE GENOMIC DNA]</scope>
</reference>
<organism evidence="4">
    <name type="scientific">Onchocerca flexuosa</name>
    <dbReference type="NCBI Taxonomy" id="387005"/>
    <lineage>
        <taxon>Eukaryota</taxon>
        <taxon>Metazoa</taxon>
        <taxon>Ecdysozoa</taxon>
        <taxon>Nematoda</taxon>
        <taxon>Chromadorea</taxon>
        <taxon>Rhabditida</taxon>
        <taxon>Spirurina</taxon>
        <taxon>Spiruromorpha</taxon>
        <taxon>Filarioidea</taxon>
        <taxon>Onchocercidae</taxon>
        <taxon>Onchocerca</taxon>
    </lineage>
</organism>
<gene>
    <name evidence="2" type="ORF">OFLC_LOCUS14597</name>
</gene>
<protein>
    <submittedName>
        <fullName evidence="2 4">Uncharacterized protein</fullName>
    </submittedName>
</protein>
<dbReference type="AlphaFoldDB" id="A0A183I4D5"/>
<accession>A0A183I4D5</accession>
<evidence type="ECO:0000313" key="4">
    <source>
        <dbReference type="WBParaSite" id="OFLC_0001460501-mRNA-1"/>
    </source>
</evidence>
<proteinExistence type="predicted"/>
<evidence type="ECO:0000313" key="2">
    <source>
        <dbReference type="EMBL" id="VDP17783.1"/>
    </source>
</evidence>
<dbReference type="EMBL" id="UZAJ01040986">
    <property type="protein sequence ID" value="VDP17783.1"/>
    <property type="molecule type" value="Genomic_DNA"/>
</dbReference>
<evidence type="ECO:0000313" key="3">
    <source>
        <dbReference type="Proteomes" id="UP000267606"/>
    </source>
</evidence>
<feature type="compositionally biased region" description="Basic residues" evidence="1">
    <location>
        <begin position="18"/>
        <end position="28"/>
    </location>
</feature>
<feature type="region of interest" description="Disordered" evidence="1">
    <location>
        <begin position="1"/>
        <end position="37"/>
    </location>
</feature>
<dbReference type="WBParaSite" id="OFLC_0001460501-mRNA-1">
    <property type="protein sequence ID" value="OFLC_0001460501-mRNA-1"/>
    <property type="gene ID" value="OFLC_0001460501"/>
</dbReference>
<name>A0A183I4D5_9BILA</name>
<keyword evidence="3" id="KW-1185">Reference proteome</keyword>
<dbReference type="Proteomes" id="UP000267606">
    <property type="component" value="Unassembled WGS sequence"/>
</dbReference>
<sequence>MTWGSCSGRDTMSDRSRGGGRSKRHRNYRNTNISQNF</sequence>